<dbReference type="PANTHER" id="PTHR21098">
    <property type="entry name" value="RIBOFLAVIN SYNTHASE ALPHA CHAIN"/>
    <property type="match status" value="1"/>
</dbReference>
<accession>A0A0S7WM32</accession>
<evidence type="ECO:0000256" key="4">
    <source>
        <dbReference type="ARBA" id="ARBA00011233"/>
    </source>
</evidence>
<dbReference type="EMBL" id="LIZT01000004">
    <property type="protein sequence ID" value="KPJ51229.1"/>
    <property type="molecule type" value="Genomic_DNA"/>
</dbReference>
<dbReference type="InterPro" id="IPR026017">
    <property type="entry name" value="Lumazine-bd_dom"/>
</dbReference>
<dbReference type="EC" id="2.5.1.9" evidence="5 10"/>
<dbReference type="PROSITE" id="PS51177">
    <property type="entry name" value="LUMAZINE_BIND"/>
    <property type="match status" value="2"/>
</dbReference>
<dbReference type="PATRIC" id="fig|1703771.3.peg.1255"/>
<evidence type="ECO:0000256" key="10">
    <source>
        <dbReference type="NCBIfam" id="TIGR00187"/>
    </source>
</evidence>
<evidence type="ECO:0000256" key="2">
    <source>
        <dbReference type="ARBA" id="ARBA00002803"/>
    </source>
</evidence>
<name>A0A0S7WM32_UNCT6</name>
<proteinExistence type="predicted"/>
<dbReference type="Gene3D" id="2.40.30.20">
    <property type="match status" value="2"/>
</dbReference>
<evidence type="ECO:0000256" key="1">
    <source>
        <dbReference type="ARBA" id="ARBA00000968"/>
    </source>
</evidence>
<dbReference type="NCBIfam" id="NF009566">
    <property type="entry name" value="PRK13020.1"/>
    <property type="match status" value="1"/>
</dbReference>
<dbReference type="CDD" id="cd00402">
    <property type="entry name" value="Riboflavin_synthase_like"/>
    <property type="match status" value="1"/>
</dbReference>
<dbReference type="NCBIfam" id="NF006767">
    <property type="entry name" value="PRK09289.1"/>
    <property type="match status" value="1"/>
</dbReference>
<evidence type="ECO:0000313" key="13">
    <source>
        <dbReference type="EMBL" id="KPJ51229.1"/>
    </source>
</evidence>
<keyword evidence="9" id="KW-0677">Repeat</keyword>
<dbReference type="InterPro" id="IPR001783">
    <property type="entry name" value="Lumazine-bd"/>
</dbReference>
<dbReference type="AlphaFoldDB" id="A0A0S7WM32"/>
<keyword evidence="7" id="KW-0686">Riboflavin biosynthesis</keyword>
<dbReference type="InterPro" id="IPR023366">
    <property type="entry name" value="ATP_synth_asu-like_sf"/>
</dbReference>
<dbReference type="SUPFAM" id="SSF63380">
    <property type="entry name" value="Riboflavin synthase domain-like"/>
    <property type="match status" value="2"/>
</dbReference>
<protein>
    <recommendedName>
        <fullName evidence="6 10">Riboflavin synthase</fullName>
        <ecNumber evidence="5 10">2.5.1.9</ecNumber>
    </recommendedName>
</protein>
<reference evidence="13 14" key="1">
    <citation type="journal article" date="2015" name="Microbiome">
        <title>Genomic resolution of linkages in carbon, nitrogen, and sulfur cycling among widespread estuary sediment bacteria.</title>
        <authorList>
            <person name="Baker B.J."/>
            <person name="Lazar C.S."/>
            <person name="Teske A.P."/>
            <person name="Dick G.J."/>
        </authorList>
    </citation>
    <scope>NUCLEOTIDE SEQUENCE [LARGE SCALE GENOMIC DNA]</scope>
    <source>
        <strain evidence="13">DG_26</strain>
    </source>
</reference>
<feature type="repeat" description="Lumazine-binding" evidence="11">
    <location>
        <begin position="1"/>
        <end position="96"/>
    </location>
</feature>
<feature type="repeat" description="Lumazine-binding" evidence="11">
    <location>
        <begin position="97"/>
        <end position="193"/>
    </location>
</feature>
<comment type="pathway">
    <text evidence="3">Cofactor biosynthesis; riboflavin biosynthesis; riboflavin from 2-hydroxy-3-oxobutyl phosphate and 5-amino-6-(D-ribitylamino)uracil: step 2/2.</text>
</comment>
<evidence type="ECO:0000256" key="11">
    <source>
        <dbReference type="PROSITE-ProRule" id="PRU00524"/>
    </source>
</evidence>
<comment type="function">
    <text evidence="2">Catalyzes the dismutation of two molecules of 6,7-dimethyl-8-ribityllumazine, resulting in the formation of riboflavin and 5-amino-6-(D-ribitylamino)uracil.</text>
</comment>
<dbReference type="Pfam" id="PF00677">
    <property type="entry name" value="Lum_binding"/>
    <property type="match status" value="2"/>
</dbReference>
<evidence type="ECO:0000256" key="5">
    <source>
        <dbReference type="ARBA" id="ARBA00012827"/>
    </source>
</evidence>
<dbReference type="FunFam" id="2.40.30.20:FF:000003">
    <property type="entry name" value="Riboflavin synthase, alpha subunit"/>
    <property type="match status" value="1"/>
</dbReference>
<dbReference type="PIRSF" id="PIRSF000498">
    <property type="entry name" value="Riboflavin_syn_A"/>
    <property type="match status" value="1"/>
</dbReference>
<comment type="caution">
    <text evidence="13">The sequence shown here is derived from an EMBL/GenBank/DDBJ whole genome shotgun (WGS) entry which is preliminary data.</text>
</comment>
<dbReference type="NCBIfam" id="TIGR00187">
    <property type="entry name" value="ribE"/>
    <property type="match status" value="1"/>
</dbReference>
<comment type="catalytic activity">
    <reaction evidence="1">
        <text>2 6,7-dimethyl-8-(1-D-ribityl)lumazine + H(+) = 5-amino-6-(D-ribitylamino)uracil + riboflavin</text>
        <dbReference type="Rhea" id="RHEA:20772"/>
        <dbReference type="ChEBI" id="CHEBI:15378"/>
        <dbReference type="ChEBI" id="CHEBI:15934"/>
        <dbReference type="ChEBI" id="CHEBI:57986"/>
        <dbReference type="ChEBI" id="CHEBI:58201"/>
        <dbReference type="EC" id="2.5.1.9"/>
    </reaction>
</comment>
<evidence type="ECO:0000256" key="8">
    <source>
        <dbReference type="ARBA" id="ARBA00022679"/>
    </source>
</evidence>
<dbReference type="Proteomes" id="UP000051124">
    <property type="component" value="Unassembled WGS sequence"/>
</dbReference>
<dbReference type="GO" id="GO:0004746">
    <property type="term" value="F:riboflavin synthase activity"/>
    <property type="evidence" value="ECO:0007669"/>
    <property type="project" value="UniProtKB-UniRule"/>
</dbReference>
<dbReference type="FunFam" id="2.40.30.20:FF:000004">
    <property type="entry name" value="Riboflavin synthase, alpha subunit"/>
    <property type="match status" value="1"/>
</dbReference>
<evidence type="ECO:0000256" key="7">
    <source>
        <dbReference type="ARBA" id="ARBA00022619"/>
    </source>
</evidence>
<dbReference type="InterPro" id="IPR017938">
    <property type="entry name" value="Riboflavin_synthase-like_b-brl"/>
</dbReference>
<organism evidence="13 14">
    <name type="scientific">candidate division TA06 bacterium DG_26</name>
    <dbReference type="NCBI Taxonomy" id="1703771"/>
    <lineage>
        <taxon>Bacteria</taxon>
        <taxon>Bacteria division TA06</taxon>
    </lineage>
</organism>
<evidence type="ECO:0000256" key="9">
    <source>
        <dbReference type="ARBA" id="ARBA00022737"/>
    </source>
</evidence>
<comment type="subunit">
    <text evidence="4">Homotrimer.</text>
</comment>
<keyword evidence="8" id="KW-0808">Transferase</keyword>
<dbReference type="PANTHER" id="PTHR21098:SF12">
    <property type="entry name" value="RIBOFLAVIN SYNTHASE"/>
    <property type="match status" value="1"/>
</dbReference>
<sequence length="201" mass="22406">MFTGLVEEVGKVERKTRRSGMLALTLQGRKVLQDLSAGASIAVNGACLTVTEVNQTRFSVDVSEETQKSTTLSSLKVGEAVNLERAMRREDRLGGHILSGHIDGVARITGRRRLSESTVYEIELRPEFAPYVVEKGSVALDGVSLTVSQLRGNSFSVHIIPYTEQATTFRYKKVGDRVNIELDMIGKYVVHFLRSMRRFKE</sequence>
<gene>
    <name evidence="13" type="ORF">AMJ40_00545</name>
</gene>
<feature type="domain" description="Lumazine-binding" evidence="12">
    <location>
        <begin position="1"/>
        <end position="96"/>
    </location>
</feature>
<evidence type="ECO:0000313" key="14">
    <source>
        <dbReference type="Proteomes" id="UP000051124"/>
    </source>
</evidence>
<evidence type="ECO:0000259" key="12">
    <source>
        <dbReference type="PROSITE" id="PS51177"/>
    </source>
</evidence>
<dbReference type="GO" id="GO:0009231">
    <property type="term" value="P:riboflavin biosynthetic process"/>
    <property type="evidence" value="ECO:0007669"/>
    <property type="project" value="UniProtKB-KW"/>
</dbReference>
<feature type="domain" description="Lumazine-binding" evidence="12">
    <location>
        <begin position="97"/>
        <end position="193"/>
    </location>
</feature>
<evidence type="ECO:0000256" key="6">
    <source>
        <dbReference type="ARBA" id="ARBA00013950"/>
    </source>
</evidence>
<evidence type="ECO:0000256" key="3">
    <source>
        <dbReference type="ARBA" id="ARBA00004887"/>
    </source>
</evidence>